<dbReference type="EMBL" id="JBGOOW010000013">
    <property type="protein sequence ID" value="MEZ8181706.1"/>
    <property type="molecule type" value="Genomic_DNA"/>
</dbReference>
<dbReference type="InterPro" id="IPR036388">
    <property type="entry name" value="WH-like_DNA-bd_sf"/>
</dbReference>
<feature type="domain" description="HTH lysR-type" evidence="5">
    <location>
        <begin position="2"/>
        <end position="59"/>
    </location>
</feature>
<keyword evidence="3" id="KW-0238">DNA-binding</keyword>
<dbReference type="RefSeq" id="WP_017082005.1">
    <property type="nucleotide sequence ID" value="NZ_AP025509.1"/>
</dbReference>
<dbReference type="Pfam" id="PF03466">
    <property type="entry name" value="LysR_substrate"/>
    <property type="match status" value="1"/>
</dbReference>
<evidence type="ECO:0000313" key="12">
    <source>
        <dbReference type="Proteomes" id="UP000050463"/>
    </source>
</evidence>
<dbReference type="Proteomes" id="UP000244197">
    <property type="component" value="Unassembled WGS sequence"/>
</dbReference>
<dbReference type="SUPFAM" id="SSF46785">
    <property type="entry name" value="Winged helix' DNA-binding domain"/>
    <property type="match status" value="1"/>
</dbReference>
<evidence type="ECO:0000313" key="16">
    <source>
        <dbReference type="Proteomes" id="UP001569200"/>
    </source>
</evidence>
<proteinExistence type="inferred from homology"/>
<dbReference type="Proteomes" id="UP000235405">
    <property type="component" value="Unassembled WGS sequence"/>
</dbReference>
<evidence type="ECO:0000313" key="8">
    <source>
        <dbReference type="EMBL" id="MEZ8181706.1"/>
    </source>
</evidence>
<evidence type="ECO:0000313" key="15">
    <source>
        <dbReference type="Proteomes" id="UP000244197"/>
    </source>
</evidence>
<reference evidence="14 15" key="4">
    <citation type="submission" date="2017-11" db="EMBL/GenBank/DDBJ databases">
        <title>Population delineation of vibrios coincides with oyster pathogenicity.</title>
        <authorList>
            <person name="Bruto M."/>
            <person name="Labreuche Y."/>
            <person name="James A."/>
            <person name="Piel D."/>
            <person name="Chenivesse S."/>
            <person name="Petton B."/>
            <person name="Polz M.F."/>
            <person name="Le Roux F."/>
        </authorList>
    </citation>
    <scope>NUCLEOTIDE SEQUENCE [LARGE SCALE GENOMIC DNA]</scope>
    <source>
        <strain evidence="10 14">1F_55</strain>
        <strain evidence="11 15">FF_144</strain>
    </source>
</reference>
<dbReference type="InterPro" id="IPR000847">
    <property type="entry name" value="LysR_HTH_N"/>
</dbReference>
<reference evidence="7" key="6">
    <citation type="submission" date="2023-07" db="EMBL/GenBank/DDBJ databases">
        <title>Genome content predicts the carbon catabolic preferences of heterotrophic bacteria.</title>
        <authorList>
            <person name="Gralka M."/>
        </authorList>
    </citation>
    <scope>NUCLEOTIDE SEQUENCE</scope>
    <source>
        <strain evidence="7">6E03</strain>
    </source>
</reference>
<evidence type="ECO:0000313" key="11">
    <source>
        <dbReference type="EMBL" id="PTP39066.1"/>
    </source>
</evidence>
<dbReference type="InterPro" id="IPR036390">
    <property type="entry name" value="WH_DNA-bd_sf"/>
</dbReference>
<evidence type="ECO:0000313" key="14">
    <source>
        <dbReference type="Proteomes" id="UP000244080"/>
    </source>
</evidence>
<protein>
    <submittedName>
        <fullName evidence="10">LysR family transcriptional regulator</fullName>
    </submittedName>
</protein>
<dbReference type="Gene3D" id="1.10.10.10">
    <property type="entry name" value="Winged helix-like DNA-binding domain superfamily/Winged helix DNA-binding domain"/>
    <property type="match status" value="1"/>
</dbReference>
<dbReference type="PROSITE" id="PS50931">
    <property type="entry name" value="HTH_LYSR"/>
    <property type="match status" value="1"/>
</dbReference>
<reference evidence="9" key="3">
    <citation type="submission" date="2016-07" db="EMBL/GenBank/DDBJ databases">
        <authorList>
            <person name="Wan K."/>
            <person name="Booth B."/>
            <person name="Spirohn K."/>
            <person name="Hao T."/>
            <person name="Hu Y."/>
            <person name="Calderwood M."/>
            <person name="Hill D."/>
            <person name="Mohr S."/>
            <person name="Vidal M."/>
            <person name="Celniker S."/>
            <person name="Perrimon N."/>
        </authorList>
    </citation>
    <scope>NUCLEOTIDE SEQUENCE</scope>
    <source>
        <strain evidence="9">10N.286.54.F3</strain>
    </source>
</reference>
<keyword evidence="16" id="KW-1185">Reference proteome</keyword>
<dbReference type="Proteomes" id="UP001569200">
    <property type="component" value="Unassembled WGS sequence"/>
</dbReference>
<dbReference type="Proteomes" id="UP000244080">
    <property type="component" value="Unassembled WGS sequence"/>
</dbReference>
<reference evidence="8 16" key="7">
    <citation type="submission" date="2024-06" db="EMBL/GenBank/DDBJ databases">
        <authorList>
            <person name="Steensen K."/>
            <person name="Seneca J."/>
            <person name="Bartlau N."/>
            <person name="Yu A.X."/>
            <person name="Polz M.F."/>
        </authorList>
    </citation>
    <scope>NUCLEOTIDE SEQUENCE [LARGE SCALE GENOMIC DNA]</scope>
    <source>
        <strain evidence="8 16">1F145</strain>
    </source>
</reference>
<dbReference type="AlphaFoldDB" id="A0A0P6Z4W7"/>
<evidence type="ECO:0000313" key="13">
    <source>
        <dbReference type="Proteomes" id="UP000235405"/>
    </source>
</evidence>
<reference evidence="6 12" key="1">
    <citation type="submission" date="2015-08" db="EMBL/GenBank/DDBJ databases">
        <title>Draft Genome Sequence of Vibrio splendidus UCD-SED7.</title>
        <authorList>
            <person name="Lee R.D."/>
            <person name="Lang J.M."/>
            <person name="Coil D.A."/>
            <person name="Jospin G."/>
            <person name="Eisen J.A."/>
        </authorList>
    </citation>
    <scope>NUCLEOTIDE SEQUENCE [LARGE SCALE GENOMIC DNA]</scope>
    <source>
        <strain evidence="6 12">UCD-SED7</strain>
    </source>
</reference>
<comment type="caution">
    <text evidence="10">The sequence shown here is derived from an EMBL/GenBank/DDBJ whole genome shotgun (WGS) entry which is preliminary data.</text>
</comment>
<dbReference type="SUPFAM" id="SSF53850">
    <property type="entry name" value="Periplasmic binding protein-like II"/>
    <property type="match status" value="1"/>
</dbReference>
<evidence type="ECO:0000313" key="6">
    <source>
        <dbReference type="EMBL" id="KPL95893.1"/>
    </source>
</evidence>
<sequence>MINPLWLNTFKTLVEVGHFTQTAEKLYMTQPGVSQHIKKLEQACNCDLLSRENKSFELTEQGRIMYRYALKLEKDQEDLFESLSFDNPYAGQCHLSCSGSLSLRLYPKLLELQQQHQDLSINLEAAPNKKILNDLIQGTTDIGIVRHSPNDSYYQSQVIGKEALCLIVHSSLAHLEITPQVLHDIGLIAHPDSAHYLSLYFDLCGDKDLANINVNEIPRSGYINQLHQILLPVSKGLGFTVLPAGAVEHFPERDKLHVVPPKVEVEEILYLVQKRNRKLPHRYDTVIDLIKQNVSG</sequence>
<accession>A0A0P6Z4W7</accession>
<evidence type="ECO:0000256" key="1">
    <source>
        <dbReference type="ARBA" id="ARBA00009437"/>
    </source>
</evidence>
<dbReference type="CDD" id="cd05466">
    <property type="entry name" value="PBP2_LTTR_substrate"/>
    <property type="match status" value="1"/>
</dbReference>
<dbReference type="GO" id="GO:0000976">
    <property type="term" value="F:transcription cis-regulatory region binding"/>
    <property type="evidence" value="ECO:0007669"/>
    <property type="project" value="TreeGrafter"/>
</dbReference>
<dbReference type="EMBL" id="MCSW01000083">
    <property type="protein sequence ID" value="PMF28007.1"/>
    <property type="molecule type" value="Genomic_DNA"/>
</dbReference>
<comment type="similarity">
    <text evidence="1">Belongs to the LysR transcriptional regulatory family.</text>
</comment>
<evidence type="ECO:0000259" key="5">
    <source>
        <dbReference type="PROSITE" id="PS50931"/>
    </source>
</evidence>
<evidence type="ECO:0000256" key="3">
    <source>
        <dbReference type="ARBA" id="ARBA00023125"/>
    </source>
</evidence>
<dbReference type="GO" id="GO:0003700">
    <property type="term" value="F:DNA-binding transcription factor activity"/>
    <property type="evidence" value="ECO:0007669"/>
    <property type="project" value="InterPro"/>
</dbReference>
<dbReference type="Gene3D" id="3.40.190.10">
    <property type="entry name" value="Periplasmic binding protein-like II"/>
    <property type="match status" value="2"/>
</dbReference>
<gene>
    <name evidence="8" type="ORF">ACED33_13540</name>
    <name evidence="6" type="ORF">AN168_00905</name>
    <name evidence="9" type="ORF">BCV19_24750</name>
    <name evidence="11" type="ORF">CWO07_02760</name>
    <name evidence="10" type="ORF">CWO36_19500</name>
    <name evidence="7" type="ORF">Q8W38_22935</name>
</gene>
<evidence type="ECO:0000313" key="7">
    <source>
        <dbReference type="EMBL" id="MDP2492215.1"/>
    </source>
</evidence>
<dbReference type="Pfam" id="PF00126">
    <property type="entry name" value="HTH_1"/>
    <property type="match status" value="1"/>
</dbReference>
<dbReference type="EMBL" id="PIFK01000004">
    <property type="protein sequence ID" value="PTP39066.1"/>
    <property type="molecule type" value="Genomic_DNA"/>
</dbReference>
<name>A0A0P6Z4W7_VIBSP</name>
<dbReference type="PRINTS" id="PR00039">
    <property type="entry name" value="HTHLYSR"/>
</dbReference>
<dbReference type="EMBL" id="PIGA01000038">
    <property type="protein sequence ID" value="PTP15972.1"/>
    <property type="molecule type" value="Genomic_DNA"/>
</dbReference>
<dbReference type="EMBL" id="LIZK01000001">
    <property type="protein sequence ID" value="KPL95893.1"/>
    <property type="molecule type" value="Genomic_DNA"/>
</dbReference>
<dbReference type="Proteomes" id="UP001177883">
    <property type="component" value="Unassembled WGS sequence"/>
</dbReference>
<organism evidence="10 14">
    <name type="scientific">Vibrio splendidus</name>
    <dbReference type="NCBI Taxonomy" id="29497"/>
    <lineage>
        <taxon>Bacteria</taxon>
        <taxon>Pseudomonadati</taxon>
        <taxon>Pseudomonadota</taxon>
        <taxon>Gammaproteobacteria</taxon>
        <taxon>Vibrionales</taxon>
        <taxon>Vibrionaceae</taxon>
        <taxon>Vibrio</taxon>
    </lineage>
</organism>
<keyword evidence="2" id="KW-0805">Transcription regulation</keyword>
<reference evidence="9" key="5">
    <citation type="journal article" date="2018" name="Nature">
        <title>A major lineage of non-tailed dsDNA viruses as unrecognized killers of marine bacteria.</title>
        <authorList>
            <person name="Kauffman K.M."/>
            <person name="Hussain F.A."/>
            <person name="Yang J."/>
            <person name="Arevalo P."/>
            <person name="Brown J.M."/>
            <person name="Chang W.K."/>
            <person name="VanInsberghe D."/>
            <person name="Elsherbini J."/>
            <person name="Sharma R.S."/>
            <person name="Cutler M.B."/>
            <person name="Kelly L."/>
            <person name="Polz M.F."/>
        </authorList>
    </citation>
    <scope>NUCLEOTIDE SEQUENCE</scope>
    <source>
        <strain evidence="9">10N.286.54.F3</strain>
    </source>
</reference>
<dbReference type="PANTHER" id="PTHR30126">
    <property type="entry name" value="HTH-TYPE TRANSCRIPTIONAL REGULATOR"/>
    <property type="match status" value="1"/>
</dbReference>
<dbReference type="EMBL" id="JAUYVK010000040">
    <property type="protein sequence ID" value="MDP2492215.1"/>
    <property type="molecule type" value="Genomic_DNA"/>
</dbReference>
<evidence type="ECO:0000313" key="9">
    <source>
        <dbReference type="EMBL" id="PMF28007.1"/>
    </source>
</evidence>
<evidence type="ECO:0000313" key="10">
    <source>
        <dbReference type="EMBL" id="PTP15972.1"/>
    </source>
</evidence>
<reference evidence="13" key="2">
    <citation type="submission" date="2016-07" db="EMBL/GenBank/DDBJ databases">
        <title>Nontailed viruses are major unrecognized killers of bacteria in the ocean.</title>
        <authorList>
            <person name="Kauffman K."/>
            <person name="Hussain F."/>
            <person name="Yang J."/>
            <person name="Arevalo P."/>
            <person name="Brown J."/>
            <person name="Cutler M."/>
            <person name="Kelly L."/>
            <person name="Polz M.F."/>
        </authorList>
    </citation>
    <scope>NUCLEOTIDE SEQUENCE [LARGE SCALE GENOMIC DNA]</scope>
    <source>
        <strain evidence="13">10N.286.54.F3</strain>
    </source>
</reference>
<evidence type="ECO:0000256" key="4">
    <source>
        <dbReference type="ARBA" id="ARBA00023163"/>
    </source>
</evidence>
<dbReference type="PANTHER" id="PTHR30126:SF99">
    <property type="entry name" value="TRANSCRIPTIONAL REGULATOR LYSR FAMILY"/>
    <property type="match status" value="1"/>
</dbReference>
<dbReference type="Proteomes" id="UP000050463">
    <property type="component" value="Unassembled WGS sequence"/>
</dbReference>
<dbReference type="InterPro" id="IPR005119">
    <property type="entry name" value="LysR_subst-bd"/>
</dbReference>
<keyword evidence="4" id="KW-0804">Transcription</keyword>
<evidence type="ECO:0000256" key="2">
    <source>
        <dbReference type="ARBA" id="ARBA00023015"/>
    </source>
</evidence>